<dbReference type="AlphaFoldDB" id="A0A2P8R3F5"/>
<gene>
    <name evidence="2" type="ORF">CQ405_00285</name>
</gene>
<dbReference type="Proteomes" id="UP000240535">
    <property type="component" value="Unassembled WGS sequence"/>
</dbReference>
<dbReference type="InterPro" id="IPR027853">
    <property type="entry name" value="DUF4492"/>
</dbReference>
<dbReference type="EMBL" id="PDHH01000001">
    <property type="protein sequence ID" value="PSM53027.1"/>
    <property type="molecule type" value="Genomic_DNA"/>
</dbReference>
<protein>
    <submittedName>
        <fullName evidence="2">DUF4492 domain-containing protein</fullName>
    </submittedName>
</protein>
<accession>A0A2P8R3F5</accession>
<dbReference type="Pfam" id="PF14899">
    <property type="entry name" value="DUF4492"/>
    <property type="match status" value="1"/>
</dbReference>
<evidence type="ECO:0000313" key="2">
    <source>
        <dbReference type="EMBL" id="PSM53027.1"/>
    </source>
</evidence>
<organism evidence="2 3">
    <name type="scientific">Campylobacter blaseri</name>
    <dbReference type="NCBI Taxonomy" id="2042961"/>
    <lineage>
        <taxon>Bacteria</taxon>
        <taxon>Pseudomonadati</taxon>
        <taxon>Campylobacterota</taxon>
        <taxon>Epsilonproteobacteria</taxon>
        <taxon>Campylobacterales</taxon>
        <taxon>Campylobacteraceae</taxon>
        <taxon>Campylobacter</taxon>
    </lineage>
</organism>
<comment type="caution">
    <text evidence="2">The sequence shown here is derived from an EMBL/GenBank/DDBJ whole genome shotgun (WGS) entry which is preliminary data.</text>
</comment>
<sequence length="69" mass="8348">MNFLKNIINFYIDGFKNMKLGKKLWAIILIKIFIMVFILKMIFFNTTVNTKFKTEEEKINFIHKNLTKD</sequence>
<keyword evidence="3" id="KW-1185">Reference proteome</keyword>
<feature type="transmembrane region" description="Helical" evidence="1">
    <location>
        <begin position="24"/>
        <end position="43"/>
    </location>
</feature>
<proteinExistence type="predicted"/>
<keyword evidence="1" id="KW-0472">Membrane</keyword>
<evidence type="ECO:0000256" key="1">
    <source>
        <dbReference type="SAM" id="Phobius"/>
    </source>
</evidence>
<dbReference type="RefSeq" id="WP_106869401.1">
    <property type="nucleotide sequence ID" value="NZ_CP053841.1"/>
</dbReference>
<keyword evidence="1" id="KW-0812">Transmembrane</keyword>
<keyword evidence="1" id="KW-1133">Transmembrane helix</keyword>
<reference evidence="3" key="1">
    <citation type="submission" date="2017-10" db="EMBL/GenBank/DDBJ databases">
        <title>Campylobacter species from seals.</title>
        <authorList>
            <person name="Gilbert M.J."/>
            <person name="Zomer A.L."/>
            <person name="Timmerman A.J."/>
            <person name="Duim B."/>
            <person name="Wagenaar J.A."/>
        </authorList>
    </citation>
    <scope>NUCLEOTIDE SEQUENCE [LARGE SCALE GENOMIC DNA]</scope>
    <source>
        <strain evidence="3">17S00004-5</strain>
    </source>
</reference>
<name>A0A2P8R3F5_9BACT</name>
<evidence type="ECO:0000313" key="3">
    <source>
        <dbReference type="Proteomes" id="UP000240535"/>
    </source>
</evidence>